<feature type="transmembrane region" description="Helical" evidence="1">
    <location>
        <begin position="55"/>
        <end position="77"/>
    </location>
</feature>
<gene>
    <name evidence="2" type="ORF">SEVIR_2G036500v2</name>
</gene>
<dbReference type="Gramene" id="TKW30432">
    <property type="protein sequence ID" value="TKW30432"/>
    <property type="gene ID" value="SEVIR_2G036500v2"/>
</dbReference>
<keyword evidence="3" id="KW-1185">Reference proteome</keyword>
<dbReference type="EMBL" id="CM016553">
    <property type="protein sequence ID" value="TKW30432.1"/>
    <property type="molecule type" value="Genomic_DNA"/>
</dbReference>
<keyword evidence="1" id="KW-0812">Transmembrane</keyword>
<keyword evidence="1" id="KW-1133">Transmembrane helix</keyword>
<organism evidence="2 3">
    <name type="scientific">Setaria viridis</name>
    <name type="common">Green bristlegrass</name>
    <name type="synonym">Setaria italica subsp. viridis</name>
    <dbReference type="NCBI Taxonomy" id="4556"/>
    <lineage>
        <taxon>Eukaryota</taxon>
        <taxon>Viridiplantae</taxon>
        <taxon>Streptophyta</taxon>
        <taxon>Embryophyta</taxon>
        <taxon>Tracheophyta</taxon>
        <taxon>Spermatophyta</taxon>
        <taxon>Magnoliopsida</taxon>
        <taxon>Liliopsida</taxon>
        <taxon>Poales</taxon>
        <taxon>Poaceae</taxon>
        <taxon>PACMAD clade</taxon>
        <taxon>Panicoideae</taxon>
        <taxon>Panicodae</taxon>
        <taxon>Paniceae</taxon>
        <taxon>Cenchrinae</taxon>
        <taxon>Setaria</taxon>
    </lineage>
</organism>
<dbReference type="Proteomes" id="UP000298652">
    <property type="component" value="Chromosome 2"/>
</dbReference>
<proteinExistence type="predicted"/>
<reference evidence="2" key="1">
    <citation type="submission" date="2019-03" db="EMBL/GenBank/DDBJ databases">
        <title>WGS assembly of Setaria viridis.</title>
        <authorList>
            <person name="Huang P."/>
            <person name="Jenkins J."/>
            <person name="Grimwood J."/>
            <person name="Barry K."/>
            <person name="Healey A."/>
            <person name="Mamidi S."/>
            <person name="Sreedasyam A."/>
            <person name="Shu S."/>
            <person name="Feldman M."/>
            <person name="Wu J."/>
            <person name="Yu Y."/>
            <person name="Chen C."/>
            <person name="Johnson J."/>
            <person name="Rokhsar D."/>
            <person name="Baxter I."/>
            <person name="Schmutz J."/>
            <person name="Brutnell T."/>
            <person name="Kellogg E."/>
        </authorList>
    </citation>
    <scope>NUCLEOTIDE SEQUENCE [LARGE SCALE GENOMIC DNA]</scope>
</reference>
<dbReference type="AlphaFoldDB" id="A0A4U6VMY8"/>
<sequence>MALRSLVGKLRIPPALVAASRAFSHKCEHCGKTSSRIGAKDDLSEELKRFKRKHYMIRIGSGVAAFSILGISGKYTLYLLETGQLPKVRRRK</sequence>
<name>A0A4U6VMY8_SETVI</name>
<evidence type="ECO:0000313" key="2">
    <source>
        <dbReference type="EMBL" id="TKW30432.1"/>
    </source>
</evidence>
<keyword evidence="1" id="KW-0472">Membrane</keyword>
<dbReference type="OMA" id="YMIRIGS"/>
<evidence type="ECO:0000313" key="3">
    <source>
        <dbReference type="Proteomes" id="UP000298652"/>
    </source>
</evidence>
<evidence type="ECO:0000256" key="1">
    <source>
        <dbReference type="SAM" id="Phobius"/>
    </source>
</evidence>
<protein>
    <submittedName>
        <fullName evidence="2">Uncharacterized protein</fullName>
    </submittedName>
</protein>
<accession>A0A4U6VMY8</accession>